<keyword evidence="3" id="KW-1185">Reference proteome</keyword>
<reference evidence="2 3" key="1">
    <citation type="journal article" date="2025" name="Microbiol. Resour. Announc.">
        <title>Draft genome sequences for Neonectria magnoliae and Neonectria punicea, canker pathogens of Liriodendron tulipifera and Acer saccharum in West Virginia.</title>
        <authorList>
            <person name="Petronek H.M."/>
            <person name="Kasson M.T."/>
            <person name="Metheny A.M."/>
            <person name="Stauder C.M."/>
            <person name="Lovett B."/>
            <person name="Lynch S.C."/>
            <person name="Garnas J.R."/>
            <person name="Kasson L.R."/>
            <person name="Stajich J.E."/>
        </authorList>
    </citation>
    <scope>NUCLEOTIDE SEQUENCE [LARGE SCALE GENOMIC DNA]</scope>
    <source>
        <strain evidence="2 3">NRRL 64653</strain>
    </source>
</reference>
<dbReference type="InterPro" id="IPR052523">
    <property type="entry name" value="Trichothecene_AcTrans"/>
</dbReference>
<sequence>MALSIRKATQQDVAAIARISAAAFHPTTDAITRQLFPLGLKPEDVQDGEAAYHWRAARKSNSMHSKRTAMIVAVDDSLNGEVVGFALWESPASPEDAVEVAHKEPEAPAALDKAAFAEMKSIVSADVTQTFGERGMRDVWHLDYIGIEPKYQRRGIGRMLLEWGIKHAERDDRECYLVATPAGRPLYLAYGFEDVRTLQIFGVPHYSMILRRPESKV</sequence>
<name>A0ABR1GXM2_9HYPO</name>
<dbReference type="Proteomes" id="UP001498476">
    <property type="component" value="Unassembled WGS sequence"/>
</dbReference>
<evidence type="ECO:0000259" key="1">
    <source>
        <dbReference type="PROSITE" id="PS51186"/>
    </source>
</evidence>
<dbReference type="PROSITE" id="PS51186">
    <property type="entry name" value="GNAT"/>
    <property type="match status" value="1"/>
</dbReference>
<evidence type="ECO:0000313" key="3">
    <source>
        <dbReference type="Proteomes" id="UP001498476"/>
    </source>
</evidence>
<dbReference type="PANTHER" id="PTHR42791:SF2">
    <property type="entry name" value="N-ACETYLTRANSFERASE DOMAIN-CONTAINING PROTEIN"/>
    <property type="match status" value="1"/>
</dbReference>
<dbReference type="Gene3D" id="3.40.630.30">
    <property type="match status" value="1"/>
</dbReference>
<accession>A0ABR1GXM2</accession>
<dbReference type="EMBL" id="JAZAVJ010000125">
    <property type="protein sequence ID" value="KAK7413580.1"/>
    <property type="molecule type" value="Genomic_DNA"/>
</dbReference>
<dbReference type="InterPro" id="IPR000182">
    <property type="entry name" value="GNAT_dom"/>
</dbReference>
<dbReference type="Pfam" id="PF13673">
    <property type="entry name" value="Acetyltransf_10"/>
    <property type="match status" value="1"/>
</dbReference>
<comment type="caution">
    <text evidence="2">The sequence shown here is derived from an EMBL/GenBank/DDBJ whole genome shotgun (WGS) entry which is preliminary data.</text>
</comment>
<dbReference type="PANTHER" id="PTHR42791">
    <property type="entry name" value="GNAT FAMILY ACETYLTRANSFERASE"/>
    <property type="match status" value="1"/>
</dbReference>
<organism evidence="2 3">
    <name type="scientific">Neonectria punicea</name>
    <dbReference type="NCBI Taxonomy" id="979145"/>
    <lineage>
        <taxon>Eukaryota</taxon>
        <taxon>Fungi</taxon>
        <taxon>Dikarya</taxon>
        <taxon>Ascomycota</taxon>
        <taxon>Pezizomycotina</taxon>
        <taxon>Sordariomycetes</taxon>
        <taxon>Hypocreomycetidae</taxon>
        <taxon>Hypocreales</taxon>
        <taxon>Nectriaceae</taxon>
        <taxon>Neonectria</taxon>
    </lineage>
</organism>
<dbReference type="CDD" id="cd04301">
    <property type="entry name" value="NAT_SF"/>
    <property type="match status" value="1"/>
</dbReference>
<protein>
    <recommendedName>
        <fullName evidence="1">N-acetyltransferase domain-containing protein</fullName>
    </recommendedName>
</protein>
<gene>
    <name evidence="2" type="ORF">QQX98_007515</name>
</gene>
<evidence type="ECO:0000313" key="2">
    <source>
        <dbReference type="EMBL" id="KAK7413580.1"/>
    </source>
</evidence>
<feature type="domain" description="N-acetyltransferase" evidence="1">
    <location>
        <begin position="69"/>
        <end position="213"/>
    </location>
</feature>
<proteinExistence type="predicted"/>
<dbReference type="InterPro" id="IPR016181">
    <property type="entry name" value="Acyl_CoA_acyltransferase"/>
</dbReference>
<dbReference type="SUPFAM" id="SSF55729">
    <property type="entry name" value="Acyl-CoA N-acyltransferases (Nat)"/>
    <property type="match status" value="1"/>
</dbReference>